<name>A0ABW6BML1_9BACT</name>
<dbReference type="Proteomes" id="UP001597641">
    <property type="component" value="Unassembled WGS sequence"/>
</dbReference>
<evidence type="ECO:0000313" key="2">
    <source>
        <dbReference type="EMBL" id="MFD2999108.1"/>
    </source>
</evidence>
<keyword evidence="3" id="KW-1185">Reference proteome</keyword>
<sequence length="454" mass="52224">MLKLQVDNGRIILKAELQKDPGNAAALIMANYADFLELCVQQDPERYVLLLRNQEQRLEIIESHKNRNAWDDYAAAEVRMHLAMSKLLFGNRLSAAWDFRKAYVQYADNARRWPSFVPNKKNLGVLQILLGSVPDQYTWFLNIIGLEGSVKRGMTNLTVAATTKNPFQEEAQLLHALVLHLLEQEEPEQAVTRATSLARANPDNLLFHFAAMHLLKKTKQSDAALYMYHNRPVGKEYLQFPFLHHMAADLYLFRGDYDTSIQKNQLFLKQHKGKHYLKATLFKLYLAYLLYDHTPQAKWHFNRIAETGIAETEEDKYAVRYVEDAEEPVLPLLRARLHADGGYYIKALQDLKQMKLTTALPLPVRAEYFYRKGRIYHGLEDLQEAIAFYKKTIDVSGTSDLYFAPNASLQLGYIYLNANEPAKAKAYFKQALSYKGHPYKNSIDTKAKLALSDL</sequence>
<dbReference type="EMBL" id="JBHUOX010000001">
    <property type="protein sequence ID" value="MFD2999108.1"/>
    <property type="molecule type" value="Genomic_DNA"/>
</dbReference>
<feature type="repeat" description="TPR" evidence="1">
    <location>
        <begin position="366"/>
        <end position="399"/>
    </location>
</feature>
<organism evidence="2 3">
    <name type="scientific">Pontibacter toksunensis</name>
    <dbReference type="NCBI Taxonomy" id="1332631"/>
    <lineage>
        <taxon>Bacteria</taxon>
        <taxon>Pseudomonadati</taxon>
        <taxon>Bacteroidota</taxon>
        <taxon>Cytophagia</taxon>
        <taxon>Cytophagales</taxon>
        <taxon>Hymenobacteraceae</taxon>
        <taxon>Pontibacter</taxon>
    </lineage>
</organism>
<keyword evidence="1" id="KW-0802">TPR repeat</keyword>
<dbReference type="SMART" id="SM00028">
    <property type="entry name" value="TPR"/>
    <property type="match status" value="2"/>
</dbReference>
<protein>
    <submittedName>
        <fullName evidence="2">Tetratricopeptide repeat protein</fullName>
    </submittedName>
</protein>
<gene>
    <name evidence="2" type="ORF">ACFS7Z_01950</name>
</gene>
<dbReference type="InterPro" id="IPR011990">
    <property type="entry name" value="TPR-like_helical_dom_sf"/>
</dbReference>
<dbReference type="PROSITE" id="PS50005">
    <property type="entry name" value="TPR"/>
    <property type="match status" value="1"/>
</dbReference>
<evidence type="ECO:0000256" key="1">
    <source>
        <dbReference type="PROSITE-ProRule" id="PRU00339"/>
    </source>
</evidence>
<dbReference type="InterPro" id="IPR019734">
    <property type="entry name" value="TPR_rpt"/>
</dbReference>
<reference evidence="3" key="1">
    <citation type="journal article" date="2019" name="Int. J. Syst. Evol. Microbiol.">
        <title>The Global Catalogue of Microorganisms (GCM) 10K type strain sequencing project: providing services to taxonomists for standard genome sequencing and annotation.</title>
        <authorList>
            <consortium name="The Broad Institute Genomics Platform"/>
            <consortium name="The Broad Institute Genome Sequencing Center for Infectious Disease"/>
            <person name="Wu L."/>
            <person name="Ma J."/>
        </authorList>
    </citation>
    <scope>NUCLEOTIDE SEQUENCE [LARGE SCALE GENOMIC DNA]</scope>
    <source>
        <strain evidence="3">KCTC 23984</strain>
    </source>
</reference>
<dbReference type="Gene3D" id="1.25.40.10">
    <property type="entry name" value="Tetratricopeptide repeat domain"/>
    <property type="match status" value="2"/>
</dbReference>
<evidence type="ECO:0000313" key="3">
    <source>
        <dbReference type="Proteomes" id="UP001597641"/>
    </source>
</evidence>
<dbReference type="Pfam" id="PF13181">
    <property type="entry name" value="TPR_8"/>
    <property type="match status" value="2"/>
</dbReference>
<dbReference type="SUPFAM" id="SSF48452">
    <property type="entry name" value="TPR-like"/>
    <property type="match status" value="2"/>
</dbReference>
<accession>A0ABW6BML1</accession>
<proteinExistence type="predicted"/>
<comment type="caution">
    <text evidence="2">The sequence shown here is derived from an EMBL/GenBank/DDBJ whole genome shotgun (WGS) entry which is preliminary data.</text>
</comment>